<dbReference type="EMBL" id="CP000841">
    <property type="protein sequence ID" value="ABW32565.1"/>
    <property type="molecule type" value="Genomic_DNA"/>
</dbReference>
<organism evidence="1 2">
    <name type="scientific">Acaryochloris marina (strain MBIC 11017)</name>
    <dbReference type="NCBI Taxonomy" id="329726"/>
    <lineage>
        <taxon>Bacteria</taxon>
        <taxon>Bacillati</taxon>
        <taxon>Cyanobacteriota</taxon>
        <taxon>Cyanophyceae</taxon>
        <taxon>Acaryochloridales</taxon>
        <taxon>Acaryochloridaceae</taxon>
        <taxon>Acaryochloris</taxon>
    </lineage>
</organism>
<keyword evidence="2" id="KW-1185">Reference proteome</keyword>
<reference evidence="1 2" key="1">
    <citation type="journal article" date="2008" name="Proc. Natl. Acad. Sci. U.S.A.">
        <title>Niche adaptation and genome expansion in the chlorophyll d-producing cyanobacterium Acaryochloris marina.</title>
        <authorList>
            <person name="Swingley W.D."/>
            <person name="Chen M."/>
            <person name="Cheung P.C."/>
            <person name="Conrad A.L."/>
            <person name="Dejesa L.C."/>
            <person name="Hao J."/>
            <person name="Honchak B.M."/>
            <person name="Karbach L.E."/>
            <person name="Kurdoglu A."/>
            <person name="Lahiri S."/>
            <person name="Mastrian S.D."/>
            <person name="Miyashita H."/>
            <person name="Page L."/>
            <person name="Ramakrishna P."/>
            <person name="Satoh S."/>
            <person name="Sattley W.M."/>
            <person name="Shimada Y."/>
            <person name="Taylor H.L."/>
            <person name="Tomo T."/>
            <person name="Tsuchiya T."/>
            <person name="Wang Z.T."/>
            <person name="Raymond J."/>
            <person name="Mimuro M."/>
            <person name="Blankenship R.E."/>
            <person name="Touchman J.W."/>
        </authorList>
    </citation>
    <scope>NUCLEOTIDE SEQUENCE [LARGE SCALE GENOMIC DNA]</scope>
    <source>
        <strain evidence="2">MBIC 11017</strain>
        <plasmid evidence="2">Plasmid pREB4</plasmid>
    </source>
</reference>
<sequence>MESEKWGDFRCEVGIGAKLKNLAPHFRSKIQAIIPKTQPMGPARSSKGVIRIRRTIRQPFIR</sequence>
<dbReference type="Proteomes" id="UP000000268">
    <property type="component" value="Plasmid pREB4"/>
</dbReference>
<gene>
    <name evidence="1" type="ordered locus">AM1_D0070</name>
</gene>
<evidence type="ECO:0000313" key="1">
    <source>
        <dbReference type="EMBL" id="ABW32565.1"/>
    </source>
</evidence>
<dbReference type="AlphaFoldDB" id="A8ZNH9"/>
<accession>A8ZNH9</accession>
<dbReference type="HOGENOM" id="CLU_2893486_0_0_3"/>
<keyword evidence="1" id="KW-0614">Plasmid</keyword>
<geneLocation type="plasmid" evidence="1 2">
    <name>pREB4</name>
</geneLocation>
<protein>
    <submittedName>
        <fullName evidence="1">Uncharacterized protein</fullName>
    </submittedName>
</protein>
<proteinExistence type="predicted"/>
<dbReference type="KEGG" id="amr:AM1_D0070"/>
<evidence type="ECO:0000313" key="2">
    <source>
        <dbReference type="Proteomes" id="UP000000268"/>
    </source>
</evidence>
<name>A8ZNH9_ACAM1</name>